<reference evidence="2" key="1">
    <citation type="journal article" date="2019" name="Sci. Rep.">
        <title>Draft genome of Tanacetum cinerariifolium, the natural source of mosquito coil.</title>
        <authorList>
            <person name="Yamashiro T."/>
            <person name="Shiraishi A."/>
            <person name="Satake H."/>
            <person name="Nakayama K."/>
        </authorList>
    </citation>
    <scope>NUCLEOTIDE SEQUENCE</scope>
</reference>
<organism evidence="2">
    <name type="scientific">Tanacetum cinerariifolium</name>
    <name type="common">Dalmatian daisy</name>
    <name type="synonym">Chrysanthemum cinerariifolium</name>
    <dbReference type="NCBI Taxonomy" id="118510"/>
    <lineage>
        <taxon>Eukaryota</taxon>
        <taxon>Viridiplantae</taxon>
        <taxon>Streptophyta</taxon>
        <taxon>Embryophyta</taxon>
        <taxon>Tracheophyta</taxon>
        <taxon>Spermatophyta</taxon>
        <taxon>Magnoliopsida</taxon>
        <taxon>eudicotyledons</taxon>
        <taxon>Gunneridae</taxon>
        <taxon>Pentapetalae</taxon>
        <taxon>asterids</taxon>
        <taxon>campanulids</taxon>
        <taxon>Asterales</taxon>
        <taxon>Asteraceae</taxon>
        <taxon>Asteroideae</taxon>
        <taxon>Anthemideae</taxon>
        <taxon>Anthemidinae</taxon>
        <taxon>Tanacetum</taxon>
    </lineage>
</organism>
<feature type="compositionally biased region" description="Polar residues" evidence="1">
    <location>
        <begin position="223"/>
        <end position="239"/>
    </location>
</feature>
<evidence type="ECO:0000256" key="1">
    <source>
        <dbReference type="SAM" id="MobiDB-lite"/>
    </source>
</evidence>
<feature type="region of interest" description="Disordered" evidence="1">
    <location>
        <begin position="218"/>
        <end position="293"/>
    </location>
</feature>
<gene>
    <name evidence="2" type="ORF">Tci_017404</name>
</gene>
<comment type="caution">
    <text evidence="2">The sequence shown here is derived from an EMBL/GenBank/DDBJ whole genome shotgun (WGS) entry which is preliminary data.</text>
</comment>
<feature type="compositionally biased region" description="Basic and acidic residues" evidence="1">
    <location>
        <begin position="273"/>
        <end position="282"/>
    </location>
</feature>
<accession>A0A6L2K7Q3</accession>
<proteinExistence type="predicted"/>
<dbReference type="AlphaFoldDB" id="A0A6L2K7Q3"/>
<protein>
    <submittedName>
        <fullName evidence="2">Uncharacterized protein</fullName>
    </submittedName>
</protein>
<sequence>MSNEVLVAWVEEEARSKQRVNDVGAFDNLARDVRFISDEGITLIKEVTSQEENKEKRKKQGVDDVGAFNHLDMDVRFICDEEDIPDIYMVEIGVQNTNVGNKDGQDNVVEILGDRIVVAYNVANNIGLGDTTVDDNNGVDNIVADTNIHGDNNVLGDIIKVDNNKANTNMDKGKGPNIKKLIILKHKTLVKGKGIMIEGEIMLNKKKKHVFKDSGLVIRENENPSMDNDSESDTNNYNRYHNFDAIESDSEQSNRKENLKDATLGKQRGSKKYPSETTEKPPEVPGKAGRPEKQLVDVADEVVVLEFVSNEINEFHRVDSSNHVVFNNGSRIDLGSNWNKNKRGAKSAVV</sequence>
<evidence type="ECO:0000313" key="2">
    <source>
        <dbReference type="EMBL" id="GEU45426.1"/>
    </source>
</evidence>
<name>A0A6L2K7Q3_TANCI</name>
<dbReference type="EMBL" id="BKCJ010001983">
    <property type="protein sequence ID" value="GEU45426.1"/>
    <property type="molecule type" value="Genomic_DNA"/>
</dbReference>